<dbReference type="AlphaFoldDB" id="A0A939JUE7"/>
<accession>A0A939JUE7</accession>
<organism evidence="4 5">
    <name type="scientific">Jiella flava</name>
    <dbReference type="NCBI Taxonomy" id="2816857"/>
    <lineage>
        <taxon>Bacteria</taxon>
        <taxon>Pseudomonadati</taxon>
        <taxon>Pseudomonadota</taxon>
        <taxon>Alphaproteobacteria</taxon>
        <taxon>Hyphomicrobiales</taxon>
        <taxon>Aurantimonadaceae</taxon>
        <taxon>Jiella</taxon>
    </lineage>
</organism>
<comment type="caution">
    <text evidence="4">The sequence shown here is derived from an EMBL/GenBank/DDBJ whole genome shotgun (WGS) entry which is preliminary data.</text>
</comment>
<evidence type="ECO:0000313" key="5">
    <source>
        <dbReference type="Proteomes" id="UP000664122"/>
    </source>
</evidence>
<keyword evidence="3" id="KW-0812">Transmembrane</keyword>
<gene>
    <name evidence="4" type="ORF">J1C48_02010</name>
</gene>
<feature type="transmembrane region" description="Helical" evidence="3">
    <location>
        <begin position="36"/>
        <end position="56"/>
    </location>
</feature>
<name>A0A939JUE7_9HYPH</name>
<keyword evidence="5" id="KW-1185">Reference proteome</keyword>
<keyword evidence="3" id="KW-0472">Membrane</keyword>
<dbReference type="PRINTS" id="PR00164">
    <property type="entry name" value="ABC2TRNSPORT"/>
</dbReference>
<evidence type="ECO:0000256" key="3">
    <source>
        <dbReference type="SAM" id="Phobius"/>
    </source>
</evidence>
<dbReference type="PANTHER" id="PTHR30413">
    <property type="entry name" value="INNER MEMBRANE TRANSPORT PERMEASE"/>
    <property type="match status" value="1"/>
</dbReference>
<feature type="transmembrane region" description="Helical" evidence="3">
    <location>
        <begin position="141"/>
        <end position="169"/>
    </location>
</feature>
<dbReference type="GO" id="GO:0140359">
    <property type="term" value="F:ABC-type transporter activity"/>
    <property type="evidence" value="ECO:0007669"/>
    <property type="project" value="InterPro"/>
</dbReference>
<feature type="transmembrane region" description="Helical" evidence="3">
    <location>
        <begin position="181"/>
        <end position="201"/>
    </location>
</feature>
<evidence type="ECO:0000256" key="1">
    <source>
        <dbReference type="ARBA" id="ARBA00007783"/>
    </source>
</evidence>
<evidence type="ECO:0000313" key="4">
    <source>
        <dbReference type="EMBL" id="MBO0661339.1"/>
    </source>
</evidence>
<reference evidence="4" key="1">
    <citation type="submission" date="2021-03" db="EMBL/GenBank/DDBJ databases">
        <title>Whole genome sequence of Jiella sp. CQZ9-1.</title>
        <authorList>
            <person name="Tuo L."/>
        </authorList>
    </citation>
    <scope>NUCLEOTIDE SEQUENCE</scope>
    <source>
        <strain evidence="4">CQZ9-1</strain>
    </source>
</reference>
<feature type="transmembrane region" description="Helical" evidence="3">
    <location>
        <begin position="68"/>
        <end position="89"/>
    </location>
</feature>
<evidence type="ECO:0000256" key="2">
    <source>
        <dbReference type="ARBA" id="ARBA00022448"/>
    </source>
</evidence>
<protein>
    <submittedName>
        <fullName evidence="4">ABC transporter permease</fullName>
    </submittedName>
</protein>
<dbReference type="RefSeq" id="WP_207255970.1">
    <property type="nucleotide sequence ID" value="NZ_JAFMPP010000001.1"/>
</dbReference>
<dbReference type="InterPro" id="IPR000412">
    <property type="entry name" value="ABC_2_transport"/>
</dbReference>
<keyword evidence="3" id="KW-1133">Transmembrane helix</keyword>
<proteinExistence type="inferred from homology"/>
<dbReference type="GO" id="GO:0043190">
    <property type="term" value="C:ATP-binding cassette (ABC) transporter complex"/>
    <property type="evidence" value="ECO:0007669"/>
    <property type="project" value="InterPro"/>
</dbReference>
<feature type="transmembrane region" description="Helical" evidence="3">
    <location>
        <begin position="110"/>
        <end position="135"/>
    </location>
</feature>
<comment type="similarity">
    <text evidence="1">Belongs to the ABC-2 integral membrane protein family.</text>
</comment>
<dbReference type="EMBL" id="JAFMPP010000001">
    <property type="protein sequence ID" value="MBO0661339.1"/>
    <property type="molecule type" value="Genomic_DNA"/>
</dbReference>
<dbReference type="GO" id="GO:0015920">
    <property type="term" value="P:lipopolysaccharide transport"/>
    <property type="evidence" value="ECO:0007669"/>
    <property type="project" value="TreeGrafter"/>
</dbReference>
<dbReference type="Proteomes" id="UP000664122">
    <property type="component" value="Unassembled WGS sequence"/>
</dbReference>
<keyword evidence="2" id="KW-0813">Transport</keyword>
<dbReference type="PANTHER" id="PTHR30413:SF10">
    <property type="entry name" value="CAPSULE POLYSACCHARIDE EXPORT INNER-MEMBRANE PROTEIN CTRC"/>
    <property type="match status" value="1"/>
</dbReference>
<sequence>MGASVVLSKFIIQGRVIYALVIRELMSRYGRENIGFLWYVGEPVFLIGGVIILWSIRRGESVHHMPIVGFALTGYSMLTLWRHMIGFGIRSMRVNGGLLFHQNVKIIDTIIANVIMEALGIMTSFLVCFTILYIFNLVNMIYDPLLMCTAYALMVFFNMGVLMFVGALCEQFDAADRLMQPIMYFSLPVSGAFSLVSWLPARAQELLLYFPMVHASEMFRAGFYGNEFVFHYDPIYLVICGIVSNALGITYLKYAEKHMAV</sequence>
<feature type="transmembrane region" description="Helical" evidence="3">
    <location>
        <begin position="235"/>
        <end position="254"/>
    </location>
</feature>